<accession>A0A352IXL4</accession>
<dbReference type="InterPro" id="IPR023614">
    <property type="entry name" value="Porin_dom_sf"/>
</dbReference>
<reference evidence="1 2" key="1">
    <citation type="journal article" date="2018" name="Nat. Biotechnol.">
        <title>A standardized bacterial taxonomy based on genome phylogeny substantially revises the tree of life.</title>
        <authorList>
            <person name="Parks D.H."/>
            <person name="Chuvochina M."/>
            <person name="Waite D.W."/>
            <person name="Rinke C."/>
            <person name="Skarshewski A."/>
            <person name="Chaumeil P.A."/>
            <person name="Hugenholtz P."/>
        </authorList>
    </citation>
    <scope>NUCLEOTIDE SEQUENCE [LARGE SCALE GENOMIC DNA]</scope>
    <source>
        <strain evidence="1">UBA9380</strain>
    </source>
</reference>
<dbReference type="Pfam" id="PF07396">
    <property type="entry name" value="Porin_O_P"/>
    <property type="match status" value="1"/>
</dbReference>
<organism evidence="1 2">
    <name type="scientific">Marinobacter adhaerens</name>
    <dbReference type="NCBI Taxonomy" id="1033846"/>
    <lineage>
        <taxon>Bacteria</taxon>
        <taxon>Pseudomonadati</taxon>
        <taxon>Pseudomonadota</taxon>
        <taxon>Gammaproteobacteria</taxon>
        <taxon>Pseudomonadales</taxon>
        <taxon>Marinobacteraceae</taxon>
        <taxon>Marinobacter</taxon>
    </lineage>
</organism>
<name>A0A352IXL4_9GAMM</name>
<evidence type="ECO:0000313" key="2">
    <source>
        <dbReference type="Proteomes" id="UP000263489"/>
    </source>
</evidence>
<dbReference type="EMBL" id="DNNA01000289">
    <property type="protein sequence ID" value="HBC36197.1"/>
    <property type="molecule type" value="Genomic_DNA"/>
</dbReference>
<protein>
    <submittedName>
        <fullName evidence="1">Porin</fullName>
    </submittedName>
</protein>
<evidence type="ECO:0000313" key="1">
    <source>
        <dbReference type="EMBL" id="HBC36197.1"/>
    </source>
</evidence>
<feature type="non-terminal residue" evidence="1">
    <location>
        <position position="1"/>
    </location>
</feature>
<dbReference type="Gene3D" id="2.40.160.10">
    <property type="entry name" value="Porin"/>
    <property type="match status" value="1"/>
</dbReference>
<gene>
    <name evidence="1" type="ORF">DC045_18215</name>
</gene>
<dbReference type="Proteomes" id="UP000263489">
    <property type="component" value="Unassembled WGS sequence"/>
</dbReference>
<sequence length="95" mass="10931">VFLTDDRRYYRRGEFDRIEPRHRAGALELVARHSAVDLRERNLGAEASVTLLGLAWYLGELFQLRLNYLMPDIRGNTLMAVPDGDAVTLRAVLRF</sequence>
<dbReference type="InterPro" id="IPR010870">
    <property type="entry name" value="Porin_O/P"/>
</dbReference>
<dbReference type="AlphaFoldDB" id="A0A352IXL4"/>
<comment type="caution">
    <text evidence="1">The sequence shown here is derived from an EMBL/GenBank/DDBJ whole genome shotgun (WGS) entry which is preliminary data.</text>
</comment>
<proteinExistence type="predicted"/>